<reference evidence="2" key="1">
    <citation type="journal article" name="DNA Res.">
        <title>The physiological potential of anammox bacteria as revealed by their core genome structure.</title>
        <authorList>
            <person name="Okubo T."/>
            <person name="Toyoda A."/>
            <person name="Fukuhara K."/>
            <person name="Uchiyama I."/>
            <person name="Harigaya Y."/>
            <person name="Kuroiwa M."/>
            <person name="Suzuki T."/>
            <person name="Murakami Y."/>
            <person name="Suwa Y."/>
            <person name="Takami H."/>
        </authorList>
    </citation>
    <scope>NUCLEOTIDE SEQUENCE</scope>
    <source>
        <strain evidence="2">317325-2</strain>
    </source>
</reference>
<name>A0A809R6K9_9BACT</name>
<organism evidence="2 3">
    <name type="scientific">Candidatus Nitrosymbiomonas proteolyticus</name>
    <dbReference type="NCBI Taxonomy" id="2608984"/>
    <lineage>
        <taxon>Bacteria</taxon>
        <taxon>Bacillati</taxon>
        <taxon>Armatimonadota</taxon>
        <taxon>Armatimonadota incertae sedis</taxon>
        <taxon>Candidatus Nitrosymbiomonas</taxon>
    </lineage>
</organism>
<accession>A0A809R6K9</accession>
<dbReference type="EMBL" id="AP021858">
    <property type="protein sequence ID" value="BBO23129.1"/>
    <property type="molecule type" value="Genomic_DNA"/>
</dbReference>
<dbReference type="AlphaFoldDB" id="A0A809R6K9"/>
<dbReference type="Proteomes" id="UP000662873">
    <property type="component" value="Chromosome"/>
</dbReference>
<protein>
    <submittedName>
        <fullName evidence="2">Uncharacterized protein</fullName>
    </submittedName>
</protein>
<gene>
    <name evidence="2" type="ORF">NPRO_07240</name>
</gene>
<dbReference type="KEGG" id="npy:NPRO_07240"/>
<evidence type="ECO:0000313" key="2">
    <source>
        <dbReference type="EMBL" id="BBO23129.1"/>
    </source>
</evidence>
<proteinExistence type="predicted"/>
<feature type="compositionally biased region" description="Low complexity" evidence="1">
    <location>
        <begin position="41"/>
        <end position="53"/>
    </location>
</feature>
<sequence>MSCTPKQVWGGTRMGSYRALPGRVPASFWYSFRGARVTLPASRGRSQRRGASSVTPYGSDDGTYLLPGQTARTLRVPDPPGTEGRRESDTLLEVEEGRL</sequence>
<evidence type="ECO:0000313" key="3">
    <source>
        <dbReference type="Proteomes" id="UP000662873"/>
    </source>
</evidence>
<feature type="region of interest" description="Disordered" evidence="1">
    <location>
        <begin position="41"/>
        <end position="99"/>
    </location>
</feature>
<evidence type="ECO:0000256" key="1">
    <source>
        <dbReference type="SAM" id="MobiDB-lite"/>
    </source>
</evidence>
<feature type="compositionally biased region" description="Basic and acidic residues" evidence="1">
    <location>
        <begin position="83"/>
        <end position="99"/>
    </location>
</feature>